<proteinExistence type="predicted"/>
<protein>
    <recommendedName>
        <fullName evidence="3">Reverse transcriptase domain-containing protein</fullName>
    </recommendedName>
</protein>
<dbReference type="EMBL" id="QJKJ01011524">
    <property type="protein sequence ID" value="RDX70938.1"/>
    <property type="molecule type" value="Genomic_DNA"/>
</dbReference>
<gene>
    <name evidence="1" type="ORF">CR513_49763</name>
</gene>
<sequence>MSPYRIIFDKACHLPVELEHRAYWAVKKCNMAYDQAGKKGSSNYKSWRNSVWKLMRTPASTSNKKEFQVSQKVLLFNSKLKLINDKLCSRWDGPFIITKVLPYGAIELQDELTRSTFRANGQQLKIFHEGLTAVGKVESISLPELATMADTT</sequence>
<evidence type="ECO:0000313" key="2">
    <source>
        <dbReference type="Proteomes" id="UP000257109"/>
    </source>
</evidence>
<accession>A0A371EY18</accession>
<dbReference type="Proteomes" id="UP000257109">
    <property type="component" value="Unassembled WGS sequence"/>
</dbReference>
<keyword evidence="2" id="KW-1185">Reference proteome</keyword>
<organism evidence="1 2">
    <name type="scientific">Mucuna pruriens</name>
    <name type="common">Velvet bean</name>
    <name type="synonym">Dolichos pruriens</name>
    <dbReference type="NCBI Taxonomy" id="157652"/>
    <lineage>
        <taxon>Eukaryota</taxon>
        <taxon>Viridiplantae</taxon>
        <taxon>Streptophyta</taxon>
        <taxon>Embryophyta</taxon>
        <taxon>Tracheophyta</taxon>
        <taxon>Spermatophyta</taxon>
        <taxon>Magnoliopsida</taxon>
        <taxon>eudicotyledons</taxon>
        <taxon>Gunneridae</taxon>
        <taxon>Pentapetalae</taxon>
        <taxon>rosids</taxon>
        <taxon>fabids</taxon>
        <taxon>Fabales</taxon>
        <taxon>Fabaceae</taxon>
        <taxon>Papilionoideae</taxon>
        <taxon>50 kb inversion clade</taxon>
        <taxon>NPAAA clade</taxon>
        <taxon>indigoferoid/millettioid clade</taxon>
        <taxon>Phaseoleae</taxon>
        <taxon>Mucuna</taxon>
    </lineage>
</organism>
<reference evidence="1" key="1">
    <citation type="submission" date="2018-05" db="EMBL/GenBank/DDBJ databases">
        <title>Draft genome of Mucuna pruriens seed.</title>
        <authorList>
            <person name="Nnadi N.E."/>
            <person name="Vos R."/>
            <person name="Hasami M.H."/>
            <person name="Devisetty U.K."/>
            <person name="Aguiy J.C."/>
        </authorList>
    </citation>
    <scope>NUCLEOTIDE SEQUENCE [LARGE SCALE GENOMIC DNA]</scope>
    <source>
        <strain evidence="1">JCA_2017</strain>
    </source>
</reference>
<evidence type="ECO:0000313" key="1">
    <source>
        <dbReference type="EMBL" id="RDX70938.1"/>
    </source>
</evidence>
<dbReference type="OrthoDB" id="1723222at2759"/>
<comment type="caution">
    <text evidence="1">The sequence shown here is derived from an EMBL/GenBank/DDBJ whole genome shotgun (WGS) entry which is preliminary data.</text>
</comment>
<name>A0A371EY18_MUCPR</name>
<dbReference type="AlphaFoldDB" id="A0A371EY18"/>
<evidence type="ECO:0008006" key="3">
    <source>
        <dbReference type="Google" id="ProtNLM"/>
    </source>
</evidence>
<feature type="non-terminal residue" evidence="1">
    <location>
        <position position="1"/>
    </location>
</feature>